<name>A0AAV4DAR4_9GAST</name>
<comment type="caution">
    <text evidence="2">The sequence shown here is derived from an EMBL/GenBank/DDBJ whole genome shotgun (WGS) entry which is preliminary data.</text>
</comment>
<feature type="region of interest" description="Disordered" evidence="1">
    <location>
        <begin position="332"/>
        <end position="355"/>
    </location>
</feature>
<feature type="compositionally biased region" description="Low complexity" evidence="1">
    <location>
        <begin position="110"/>
        <end position="123"/>
    </location>
</feature>
<organism evidence="2 3">
    <name type="scientific">Plakobranchus ocellatus</name>
    <dbReference type="NCBI Taxonomy" id="259542"/>
    <lineage>
        <taxon>Eukaryota</taxon>
        <taxon>Metazoa</taxon>
        <taxon>Spiralia</taxon>
        <taxon>Lophotrochozoa</taxon>
        <taxon>Mollusca</taxon>
        <taxon>Gastropoda</taxon>
        <taxon>Heterobranchia</taxon>
        <taxon>Euthyneura</taxon>
        <taxon>Panpulmonata</taxon>
        <taxon>Sacoglossa</taxon>
        <taxon>Placobranchoidea</taxon>
        <taxon>Plakobranchidae</taxon>
        <taxon>Plakobranchus</taxon>
    </lineage>
</organism>
<protein>
    <submittedName>
        <fullName evidence="2">Uncharacterized protein</fullName>
    </submittedName>
</protein>
<feature type="compositionally biased region" description="Low complexity" evidence="1">
    <location>
        <begin position="332"/>
        <end position="345"/>
    </location>
</feature>
<feature type="region of interest" description="Disordered" evidence="1">
    <location>
        <begin position="472"/>
        <end position="498"/>
    </location>
</feature>
<feature type="region of interest" description="Disordered" evidence="1">
    <location>
        <begin position="108"/>
        <end position="133"/>
    </location>
</feature>
<evidence type="ECO:0000313" key="2">
    <source>
        <dbReference type="EMBL" id="GFO41040.1"/>
    </source>
</evidence>
<feature type="compositionally biased region" description="Basic and acidic residues" evidence="1">
    <location>
        <begin position="483"/>
        <end position="495"/>
    </location>
</feature>
<feature type="compositionally biased region" description="Basic and acidic residues" evidence="1">
    <location>
        <begin position="124"/>
        <end position="133"/>
    </location>
</feature>
<accession>A0AAV4DAR4</accession>
<dbReference type="EMBL" id="BLXT01007646">
    <property type="protein sequence ID" value="GFO41040.1"/>
    <property type="molecule type" value="Genomic_DNA"/>
</dbReference>
<reference evidence="2 3" key="1">
    <citation type="journal article" date="2021" name="Elife">
        <title>Chloroplast acquisition without the gene transfer in kleptoplastic sea slugs, Plakobranchus ocellatus.</title>
        <authorList>
            <person name="Maeda T."/>
            <person name="Takahashi S."/>
            <person name="Yoshida T."/>
            <person name="Shimamura S."/>
            <person name="Takaki Y."/>
            <person name="Nagai Y."/>
            <person name="Toyoda A."/>
            <person name="Suzuki Y."/>
            <person name="Arimoto A."/>
            <person name="Ishii H."/>
            <person name="Satoh N."/>
            <person name="Nishiyama T."/>
            <person name="Hasebe M."/>
            <person name="Maruyama T."/>
            <person name="Minagawa J."/>
            <person name="Obokata J."/>
            <person name="Shigenobu S."/>
        </authorList>
    </citation>
    <scope>NUCLEOTIDE SEQUENCE [LARGE SCALE GENOMIC DNA]</scope>
</reference>
<feature type="region of interest" description="Disordered" evidence="1">
    <location>
        <begin position="40"/>
        <end position="67"/>
    </location>
</feature>
<dbReference type="Proteomes" id="UP000735302">
    <property type="component" value="Unassembled WGS sequence"/>
</dbReference>
<feature type="compositionally biased region" description="Polar residues" evidence="1">
    <location>
        <begin position="346"/>
        <end position="355"/>
    </location>
</feature>
<dbReference type="AlphaFoldDB" id="A0AAV4DAR4"/>
<keyword evidence="3" id="KW-1185">Reference proteome</keyword>
<gene>
    <name evidence="2" type="ORF">PoB_006754500</name>
</gene>
<proteinExistence type="predicted"/>
<evidence type="ECO:0000256" key="1">
    <source>
        <dbReference type="SAM" id="MobiDB-lite"/>
    </source>
</evidence>
<sequence>MFFAPSKSSGGGTAEQDVFLDGSCWESARSSWIYMEMEPRQRPCTNSSSCDKSSESPFLAKEQEPLSSKCPEEALAFCETSEIRFSCQEHDELKENCSVNSDFRFNTTFGSGPSTTDTTWSPDTSRDENGSDLKFIHGRTSATEDSEEDQQQDECDYEEIEDFSDEIDLVEHDYAVLSNDNFVLQRDENQCRVDPFDVVTEKSGCEIKQERTCLARRSVSLDMVKPPKLSLRHSETVPFPPAGQAISRALPPVPVPSQAKLSTPPVSPAPVSLTAPFPPCSVIKIAPPPLRPGHLPWIEADGVSISTLGAFSTTTSSGSLYRIPAKIRKLSTSTSKTTNTNTTSSPGQASSCSVRTCDSSGTSTTSGGSFSHVAIDVLNGTKRSNRSSSFTTSKLPQIIREVFSFLWSDNPDRDPFNTFSVSETDLTFAIAHLESQLSSSVRSCNMGSGNKTRASLFTSFAKAETDEVSAMPSENLCTSPLGDGHEATPKQESRAHGSPVDRLPFRVQFIMESYCNIFMMSVLCLACYEFNPFVELEFHQGKTLPARHFDQGTDFQKYI</sequence>
<evidence type="ECO:0000313" key="3">
    <source>
        <dbReference type="Proteomes" id="UP000735302"/>
    </source>
</evidence>